<dbReference type="RefSeq" id="WP_088742380.1">
    <property type="nucleotide sequence ID" value="NZ_CAWOWR010000147.1"/>
</dbReference>
<proteinExistence type="inferred from homology"/>
<dbReference type="InterPro" id="IPR018496">
    <property type="entry name" value="PsdUridine_synth_RsuA/RluB_CS"/>
</dbReference>
<dbReference type="InterPro" id="IPR020094">
    <property type="entry name" value="TruA/RsuA/RluB/E/F_N"/>
</dbReference>
<evidence type="ECO:0000256" key="7">
    <source>
        <dbReference type="RuleBase" id="RU003887"/>
    </source>
</evidence>
<dbReference type="STRING" id="553385.GCA_000591415_03469"/>
<dbReference type="PANTHER" id="PTHR47683:SF4">
    <property type="entry name" value="PSEUDOURIDINE SYNTHASE"/>
    <property type="match status" value="1"/>
</dbReference>
<dbReference type="NCBIfam" id="TIGR00093">
    <property type="entry name" value="pseudouridine synthase"/>
    <property type="match status" value="1"/>
</dbReference>
<dbReference type="GO" id="GO:0003723">
    <property type="term" value="F:RNA binding"/>
    <property type="evidence" value="ECO:0007669"/>
    <property type="project" value="UniProtKB-KW"/>
</dbReference>
<dbReference type="Gene3D" id="3.10.290.10">
    <property type="entry name" value="RNA-binding S4 domain"/>
    <property type="match status" value="1"/>
</dbReference>
<comment type="similarity">
    <text evidence="1 7">Belongs to the pseudouridine synthase RsuA family.</text>
</comment>
<dbReference type="CDD" id="cd02553">
    <property type="entry name" value="PseudoU_synth_RsuA"/>
    <property type="match status" value="1"/>
</dbReference>
<evidence type="ECO:0000313" key="10">
    <source>
        <dbReference type="Proteomes" id="UP000319941"/>
    </source>
</evidence>
<sequence length="233" mass="26195">MRLDKFLTETTDLSRSDAKKVVHRGDVTVDGGVVKNTASAIKDGMRVEWNGEHLELMGLRYLMLYKPANVECTTKPGLYERAHDLIDLPNVDRLSIVGRLDVDTTGLVLMTDDGQWNHRVTSPKKACAKRYRVTLARPLEGDELTSAVADFEHGLMLDGEEKPTRPARLEMETATVGLLWITEGRYHQVKRMFAAIGNHVEALHREAIGDLELDPDLEPGECRFLRPEEVASF</sequence>
<evidence type="ECO:0000256" key="2">
    <source>
        <dbReference type="ARBA" id="ARBA00022884"/>
    </source>
</evidence>
<comment type="caution">
    <text evidence="9">The sequence shown here is derived from an EMBL/GenBank/DDBJ whole genome shotgun (WGS) entry which is preliminary data.</text>
</comment>
<keyword evidence="2 6" id="KW-0694">RNA-binding</keyword>
<dbReference type="Pfam" id="PF01479">
    <property type="entry name" value="S4"/>
    <property type="match status" value="1"/>
</dbReference>
<dbReference type="PROSITE" id="PS01149">
    <property type="entry name" value="PSI_RSU"/>
    <property type="match status" value="1"/>
</dbReference>
<dbReference type="InterPro" id="IPR042092">
    <property type="entry name" value="PsdUridine_s_RsuA/RluB/E/F_cat"/>
</dbReference>
<dbReference type="SUPFAM" id="SSF55120">
    <property type="entry name" value="Pseudouridine synthase"/>
    <property type="match status" value="1"/>
</dbReference>
<dbReference type="OrthoDB" id="9807213at2"/>
<dbReference type="EMBL" id="VNFH01000009">
    <property type="protein sequence ID" value="TVU68772.1"/>
    <property type="molecule type" value="Genomic_DNA"/>
</dbReference>
<evidence type="ECO:0000256" key="4">
    <source>
        <dbReference type="ARBA" id="ARBA00036749"/>
    </source>
</evidence>
<evidence type="ECO:0000256" key="1">
    <source>
        <dbReference type="ARBA" id="ARBA00008348"/>
    </source>
</evidence>
<accession>A0A558HI08</accession>
<keyword evidence="10" id="KW-1185">Reference proteome</keyword>
<organism evidence="9 10">
    <name type="scientific">Cobetia crustatorum</name>
    <dbReference type="NCBI Taxonomy" id="553385"/>
    <lineage>
        <taxon>Bacteria</taxon>
        <taxon>Pseudomonadati</taxon>
        <taxon>Pseudomonadota</taxon>
        <taxon>Gammaproteobacteria</taxon>
        <taxon>Oceanospirillales</taxon>
        <taxon>Halomonadaceae</taxon>
        <taxon>Cobetia</taxon>
    </lineage>
</organism>
<name>A0A558HI08_9GAMM</name>
<dbReference type="GO" id="GO:0000455">
    <property type="term" value="P:enzyme-directed rRNA pseudouridine synthesis"/>
    <property type="evidence" value="ECO:0007669"/>
    <property type="project" value="UniProtKB-ARBA"/>
</dbReference>
<dbReference type="SMART" id="SM00363">
    <property type="entry name" value="S4"/>
    <property type="match status" value="1"/>
</dbReference>
<dbReference type="Pfam" id="PF00849">
    <property type="entry name" value="PseudoU_synth_2"/>
    <property type="match status" value="1"/>
</dbReference>
<comment type="function">
    <text evidence="5">Responsible for synthesis of pseudouridine from uracil-516 in 16S ribosomal RNA.</text>
</comment>
<dbReference type="Gene3D" id="3.30.70.580">
    <property type="entry name" value="Pseudouridine synthase I, catalytic domain, N-terminal subdomain"/>
    <property type="match status" value="1"/>
</dbReference>
<dbReference type="InterPro" id="IPR006145">
    <property type="entry name" value="PsdUridine_synth_RsuA/RluA"/>
</dbReference>
<dbReference type="InterPro" id="IPR002942">
    <property type="entry name" value="S4_RNA-bd"/>
</dbReference>
<dbReference type="AlphaFoldDB" id="A0A558HI08"/>
<evidence type="ECO:0000256" key="5">
    <source>
        <dbReference type="ARBA" id="ARBA00037590"/>
    </source>
</evidence>
<dbReference type="Proteomes" id="UP000319941">
    <property type="component" value="Unassembled WGS sequence"/>
</dbReference>
<gene>
    <name evidence="9" type="ORF">FQP86_13415</name>
</gene>
<evidence type="ECO:0000256" key="6">
    <source>
        <dbReference type="PROSITE-ProRule" id="PRU00182"/>
    </source>
</evidence>
<dbReference type="InterPro" id="IPR020103">
    <property type="entry name" value="PsdUridine_synth_cat_dom_sf"/>
</dbReference>
<dbReference type="EC" id="5.4.99.-" evidence="7"/>
<protein>
    <recommendedName>
        <fullName evidence="7">Pseudouridine synthase</fullName>
        <ecNumber evidence="7">5.4.99.-</ecNumber>
    </recommendedName>
</protein>
<comment type="catalytic activity">
    <reaction evidence="4">
        <text>uridine(516) in 16S rRNA = pseudouridine(516) in 16S rRNA</text>
        <dbReference type="Rhea" id="RHEA:38867"/>
        <dbReference type="Rhea" id="RHEA-COMP:10089"/>
        <dbReference type="Rhea" id="RHEA-COMP:10090"/>
        <dbReference type="ChEBI" id="CHEBI:65314"/>
        <dbReference type="ChEBI" id="CHEBI:65315"/>
        <dbReference type="EC" id="5.4.99.19"/>
    </reaction>
</comment>
<dbReference type="InterPro" id="IPR036986">
    <property type="entry name" value="S4_RNA-bd_sf"/>
</dbReference>
<evidence type="ECO:0000313" key="9">
    <source>
        <dbReference type="EMBL" id="TVU68772.1"/>
    </source>
</evidence>
<dbReference type="CDD" id="cd00165">
    <property type="entry name" value="S4"/>
    <property type="match status" value="1"/>
</dbReference>
<keyword evidence="3 7" id="KW-0413">Isomerase</keyword>
<dbReference type="InterPro" id="IPR000748">
    <property type="entry name" value="PsdUridine_synth_RsuA/RluB/E/F"/>
</dbReference>
<dbReference type="SUPFAM" id="SSF55174">
    <property type="entry name" value="Alpha-L RNA-binding motif"/>
    <property type="match status" value="1"/>
</dbReference>
<reference evidence="9 10" key="1">
    <citation type="submission" date="2019-07" db="EMBL/GenBank/DDBJ databases">
        <title>Diversity of Bacteria from Kongsfjorden, Arctic.</title>
        <authorList>
            <person name="Yu Y."/>
        </authorList>
    </citation>
    <scope>NUCLEOTIDE SEQUENCE [LARGE SCALE GENOMIC DNA]</scope>
    <source>
        <strain evidence="9 10">SM1923</strain>
    </source>
</reference>
<dbReference type="PANTHER" id="PTHR47683">
    <property type="entry name" value="PSEUDOURIDINE SYNTHASE FAMILY PROTEIN-RELATED"/>
    <property type="match status" value="1"/>
</dbReference>
<dbReference type="PROSITE" id="PS50889">
    <property type="entry name" value="S4"/>
    <property type="match status" value="1"/>
</dbReference>
<evidence type="ECO:0000256" key="3">
    <source>
        <dbReference type="ARBA" id="ARBA00023235"/>
    </source>
</evidence>
<dbReference type="GO" id="GO:0160136">
    <property type="term" value="F:16S rRNA pseudouridine(516) synthase activity"/>
    <property type="evidence" value="ECO:0007669"/>
    <property type="project" value="UniProtKB-EC"/>
</dbReference>
<feature type="domain" description="RNA-binding S4" evidence="8">
    <location>
        <begin position="1"/>
        <end position="62"/>
    </location>
</feature>
<dbReference type="InterPro" id="IPR050343">
    <property type="entry name" value="RsuA_PseudoU_synthase"/>
</dbReference>
<dbReference type="Gene3D" id="3.30.70.1560">
    <property type="entry name" value="Alpha-L RNA-binding motif"/>
    <property type="match status" value="1"/>
</dbReference>
<evidence type="ECO:0000259" key="8">
    <source>
        <dbReference type="SMART" id="SM00363"/>
    </source>
</evidence>